<protein>
    <submittedName>
        <fullName evidence="3">Uncharacterized protein</fullName>
    </submittedName>
</protein>
<feature type="transmembrane region" description="Helical" evidence="2">
    <location>
        <begin position="36"/>
        <end position="57"/>
    </location>
</feature>
<keyword evidence="4" id="KW-1185">Reference proteome</keyword>
<evidence type="ECO:0000256" key="1">
    <source>
        <dbReference type="SAM" id="MobiDB-lite"/>
    </source>
</evidence>
<evidence type="ECO:0000313" key="4">
    <source>
        <dbReference type="Proteomes" id="UP001515480"/>
    </source>
</evidence>
<proteinExistence type="predicted"/>
<keyword evidence="2" id="KW-0812">Transmembrane</keyword>
<keyword evidence="2" id="KW-1133">Transmembrane helix</keyword>
<keyword evidence="2" id="KW-0472">Membrane</keyword>
<feature type="region of interest" description="Disordered" evidence="1">
    <location>
        <begin position="1"/>
        <end position="31"/>
    </location>
</feature>
<sequence>MAGLASSPFASDSSAAASHAAPPSVPSSSSSPSASRVISLLLLLAALLAQYSFVFAAASTTYSQMAACTPDGFSSGFRYGWAIGACFTDEQLWCRAHGARRRECAFSDCRAEEVRISLAVDEAREVYTGCTATALLDELRAQVRNRSASLGLSVGEVGPCVPADDSRAPLLPRCEPAAARCRGRFYTPRNASAAAEPQLECDAYWAALRAAG</sequence>
<gene>
    <name evidence="3" type="ORF">AB1Y20_002695</name>
</gene>
<accession>A0AB34J8N6</accession>
<dbReference type="AlphaFoldDB" id="A0AB34J8N6"/>
<comment type="caution">
    <text evidence="3">The sequence shown here is derived from an EMBL/GenBank/DDBJ whole genome shotgun (WGS) entry which is preliminary data.</text>
</comment>
<reference evidence="3 4" key="1">
    <citation type="journal article" date="2024" name="Science">
        <title>Giant polyketide synthase enzymes in the biosynthesis of giant marine polyether toxins.</title>
        <authorList>
            <person name="Fallon T.R."/>
            <person name="Shende V.V."/>
            <person name="Wierzbicki I.H."/>
            <person name="Pendleton A.L."/>
            <person name="Watervoot N.F."/>
            <person name="Auber R.P."/>
            <person name="Gonzalez D.J."/>
            <person name="Wisecaver J.H."/>
            <person name="Moore B.S."/>
        </authorList>
    </citation>
    <scope>NUCLEOTIDE SEQUENCE [LARGE SCALE GENOMIC DNA]</scope>
    <source>
        <strain evidence="3 4">12B1</strain>
    </source>
</reference>
<dbReference type="EMBL" id="JBGBPQ010000010">
    <property type="protein sequence ID" value="KAL1518400.1"/>
    <property type="molecule type" value="Genomic_DNA"/>
</dbReference>
<name>A0AB34J8N6_PRYPA</name>
<dbReference type="Proteomes" id="UP001515480">
    <property type="component" value="Unassembled WGS sequence"/>
</dbReference>
<evidence type="ECO:0000313" key="3">
    <source>
        <dbReference type="EMBL" id="KAL1518400.1"/>
    </source>
</evidence>
<evidence type="ECO:0000256" key="2">
    <source>
        <dbReference type="SAM" id="Phobius"/>
    </source>
</evidence>
<organism evidence="3 4">
    <name type="scientific">Prymnesium parvum</name>
    <name type="common">Toxic golden alga</name>
    <dbReference type="NCBI Taxonomy" id="97485"/>
    <lineage>
        <taxon>Eukaryota</taxon>
        <taxon>Haptista</taxon>
        <taxon>Haptophyta</taxon>
        <taxon>Prymnesiophyceae</taxon>
        <taxon>Prymnesiales</taxon>
        <taxon>Prymnesiaceae</taxon>
        <taxon>Prymnesium</taxon>
    </lineage>
</organism>